<dbReference type="Pfam" id="PF03564">
    <property type="entry name" value="DUF1759"/>
    <property type="match status" value="1"/>
</dbReference>
<dbReference type="Proteomes" id="UP001620626">
    <property type="component" value="Unassembled WGS sequence"/>
</dbReference>
<proteinExistence type="predicted"/>
<name>A0ABD2HVX1_9BILA</name>
<organism evidence="1 2">
    <name type="scientific">Heterodera trifolii</name>
    <dbReference type="NCBI Taxonomy" id="157864"/>
    <lineage>
        <taxon>Eukaryota</taxon>
        <taxon>Metazoa</taxon>
        <taxon>Ecdysozoa</taxon>
        <taxon>Nematoda</taxon>
        <taxon>Chromadorea</taxon>
        <taxon>Rhabditida</taxon>
        <taxon>Tylenchina</taxon>
        <taxon>Tylenchomorpha</taxon>
        <taxon>Tylenchoidea</taxon>
        <taxon>Heteroderidae</taxon>
        <taxon>Heteroderinae</taxon>
        <taxon>Heterodera</taxon>
    </lineage>
</organism>
<keyword evidence="2" id="KW-1185">Reference proteome</keyword>
<reference evidence="1 2" key="1">
    <citation type="submission" date="2024-10" db="EMBL/GenBank/DDBJ databases">
        <authorList>
            <person name="Kim D."/>
        </authorList>
    </citation>
    <scope>NUCLEOTIDE SEQUENCE [LARGE SCALE GENOMIC DNA]</scope>
    <source>
        <strain evidence="1">BH-2024</strain>
    </source>
</reference>
<dbReference type="InterPro" id="IPR005312">
    <property type="entry name" value="DUF1759"/>
</dbReference>
<sequence>MKITTKITESKTAFIRDDRHFTEWMEDAREVLAHIEDELNGPPVAAQAHLAGGGQLPGAVANAHIPLPAANQQFQPVIAANAQGVVNVPPPPALNQCGALPAFAARLPQLCLPNFDGDPLEWPAFWQSFESAVDRLPLEPVDKLNYLHGCL</sequence>
<accession>A0ABD2HVX1</accession>
<evidence type="ECO:0000313" key="1">
    <source>
        <dbReference type="EMBL" id="KAL3069590.1"/>
    </source>
</evidence>
<dbReference type="AlphaFoldDB" id="A0ABD2HVX1"/>
<protein>
    <submittedName>
        <fullName evidence="1">Uncharacterized protein</fullName>
    </submittedName>
</protein>
<comment type="caution">
    <text evidence="1">The sequence shown here is derived from an EMBL/GenBank/DDBJ whole genome shotgun (WGS) entry which is preliminary data.</text>
</comment>
<gene>
    <name evidence="1" type="ORF">niasHT_031538</name>
</gene>
<evidence type="ECO:0000313" key="2">
    <source>
        <dbReference type="Proteomes" id="UP001620626"/>
    </source>
</evidence>
<dbReference type="EMBL" id="JBICBT010001393">
    <property type="protein sequence ID" value="KAL3069590.1"/>
    <property type="molecule type" value="Genomic_DNA"/>
</dbReference>